<dbReference type="SUPFAM" id="SSF52047">
    <property type="entry name" value="RNI-like"/>
    <property type="match status" value="1"/>
</dbReference>
<evidence type="ECO:0008006" key="4">
    <source>
        <dbReference type="Google" id="ProtNLM"/>
    </source>
</evidence>
<evidence type="ECO:0000313" key="3">
    <source>
        <dbReference type="Proteomes" id="UP001194696"/>
    </source>
</evidence>
<evidence type="ECO:0000256" key="1">
    <source>
        <dbReference type="SAM" id="MobiDB-lite"/>
    </source>
</evidence>
<keyword evidence="3" id="KW-1185">Reference proteome</keyword>
<reference evidence="2 3" key="1">
    <citation type="journal article" date="2020" name="Fungal Divers.">
        <title>Resolving the Mortierellaceae phylogeny through synthesis of multi-gene phylogenetics and phylogenomics.</title>
        <authorList>
            <person name="Vandepol N."/>
            <person name="Liber J."/>
            <person name="Desiro A."/>
            <person name="Na H."/>
            <person name="Kennedy M."/>
            <person name="Barry K."/>
            <person name="Grigoriev I.V."/>
            <person name="Miller A.N."/>
            <person name="O'Donnell K."/>
            <person name="Stajich J.E."/>
            <person name="Bonito G."/>
        </authorList>
    </citation>
    <scope>NUCLEOTIDE SEQUENCE [LARGE SCALE GENOMIC DNA]</scope>
    <source>
        <strain evidence="2 3">AD045</strain>
    </source>
</reference>
<sequence>MGLKFFGLGKKKASPTTNFISTTTTTNSDKAPARNSPRVLQEPAILNRIFDHLQDDSETLHQAVILVCRQWYYLNQSRIRRELIWVDDSKNSTSKSFDKIITRLPQASKLQWHSNDPQLKNKYTLKLLQALEGNRDRYQQSRNPAATPVASSKKSKTPLKNDGFLRRLELTYSGLLFLKTLPLLQSLTSLRLQVVGSDTVRLAAIFTACPNLLSLQLESTTGNIQLPSPWVTPSPSKAPLPLQSLILENVIFSQSELEGLLKSTPHLKVLQLRNLRENANSTVSLYSWHGLVAHLHALQISLRSVHMSIYGQPMEDEREKILIVAPRSSQWAFRSFDLTPTVSYYLREIPNFVTTLELIAPGRPDPGHGFELHQFLCSSPHLLHLKATQSVCLIERMDIHRRWSPSSRSGINVDRTAGIWACRNLKTLHIRVHNLGSRAIQDSPVRSRILFGYISRVLPKLQDLYLYELQNEPGLSLDLFGGLCFLARLQNIESFRLGSDKNEQMVRPGDISWMVASGRTKLSKIERAECVLTWQQLLVADNAQEAKRVASLNGRDYVAELYGSSSAKTHIEPQLIASLSQLGLLLDVKELADQMNSKEGYISWPKLKFLAVYQPLTSTFTVAKGYPRVGKVAASDIDCRINDDLGAMMR</sequence>
<accession>A0ABQ7JM54</accession>
<dbReference type="EMBL" id="JAAAIM010001279">
    <property type="protein sequence ID" value="KAG0280222.1"/>
    <property type="molecule type" value="Genomic_DNA"/>
</dbReference>
<gene>
    <name evidence="2" type="ORF">BGZ96_001621</name>
</gene>
<dbReference type="Proteomes" id="UP001194696">
    <property type="component" value="Unassembled WGS sequence"/>
</dbReference>
<feature type="compositionally biased region" description="Low complexity" evidence="1">
    <location>
        <begin position="17"/>
        <end position="28"/>
    </location>
</feature>
<dbReference type="Gene3D" id="3.80.10.10">
    <property type="entry name" value="Ribonuclease Inhibitor"/>
    <property type="match status" value="1"/>
</dbReference>
<organism evidence="2 3">
    <name type="scientific">Linnemannia gamsii</name>
    <dbReference type="NCBI Taxonomy" id="64522"/>
    <lineage>
        <taxon>Eukaryota</taxon>
        <taxon>Fungi</taxon>
        <taxon>Fungi incertae sedis</taxon>
        <taxon>Mucoromycota</taxon>
        <taxon>Mortierellomycotina</taxon>
        <taxon>Mortierellomycetes</taxon>
        <taxon>Mortierellales</taxon>
        <taxon>Mortierellaceae</taxon>
        <taxon>Linnemannia</taxon>
    </lineage>
</organism>
<proteinExistence type="predicted"/>
<feature type="region of interest" description="Disordered" evidence="1">
    <location>
        <begin position="17"/>
        <end position="36"/>
    </location>
</feature>
<protein>
    <recommendedName>
        <fullName evidence="4">F-box domain-containing protein</fullName>
    </recommendedName>
</protein>
<name>A0ABQ7JM54_9FUNG</name>
<evidence type="ECO:0000313" key="2">
    <source>
        <dbReference type="EMBL" id="KAG0280222.1"/>
    </source>
</evidence>
<comment type="caution">
    <text evidence="2">The sequence shown here is derived from an EMBL/GenBank/DDBJ whole genome shotgun (WGS) entry which is preliminary data.</text>
</comment>
<dbReference type="InterPro" id="IPR032675">
    <property type="entry name" value="LRR_dom_sf"/>
</dbReference>